<feature type="compositionally biased region" description="Polar residues" evidence="1">
    <location>
        <begin position="1"/>
        <end position="18"/>
    </location>
</feature>
<dbReference type="EMBL" id="AVOT02000212">
    <property type="protein sequence ID" value="MBW0461736.1"/>
    <property type="molecule type" value="Genomic_DNA"/>
</dbReference>
<dbReference type="AlphaFoldDB" id="A0A9Q3BB07"/>
<feature type="region of interest" description="Disordered" evidence="1">
    <location>
        <begin position="1"/>
        <end position="21"/>
    </location>
</feature>
<dbReference type="Proteomes" id="UP000765509">
    <property type="component" value="Unassembled WGS sequence"/>
</dbReference>
<protein>
    <submittedName>
        <fullName evidence="2">Uncharacterized protein</fullName>
    </submittedName>
</protein>
<keyword evidence="3" id="KW-1185">Reference proteome</keyword>
<dbReference type="OrthoDB" id="5599163at2759"/>
<name>A0A9Q3BB07_9BASI</name>
<organism evidence="2 3">
    <name type="scientific">Austropuccinia psidii MF-1</name>
    <dbReference type="NCBI Taxonomy" id="1389203"/>
    <lineage>
        <taxon>Eukaryota</taxon>
        <taxon>Fungi</taxon>
        <taxon>Dikarya</taxon>
        <taxon>Basidiomycota</taxon>
        <taxon>Pucciniomycotina</taxon>
        <taxon>Pucciniomycetes</taxon>
        <taxon>Pucciniales</taxon>
        <taxon>Sphaerophragmiaceae</taxon>
        <taxon>Austropuccinia</taxon>
    </lineage>
</organism>
<comment type="caution">
    <text evidence="2">The sequence shown here is derived from an EMBL/GenBank/DDBJ whole genome shotgun (WGS) entry which is preliminary data.</text>
</comment>
<evidence type="ECO:0000313" key="3">
    <source>
        <dbReference type="Proteomes" id="UP000765509"/>
    </source>
</evidence>
<evidence type="ECO:0000256" key="1">
    <source>
        <dbReference type="SAM" id="MobiDB-lite"/>
    </source>
</evidence>
<evidence type="ECO:0000313" key="2">
    <source>
        <dbReference type="EMBL" id="MBW0461736.1"/>
    </source>
</evidence>
<feature type="region of interest" description="Disordered" evidence="1">
    <location>
        <begin position="33"/>
        <end position="67"/>
    </location>
</feature>
<gene>
    <name evidence="2" type="ORF">O181_001451</name>
</gene>
<reference evidence="2" key="1">
    <citation type="submission" date="2021-03" db="EMBL/GenBank/DDBJ databases">
        <title>Draft genome sequence of rust myrtle Austropuccinia psidii MF-1, a brazilian biotype.</title>
        <authorList>
            <person name="Quecine M.C."/>
            <person name="Pachon D.M.R."/>
            <person name="Bonatelli M.L."/>
            <person name="Correr F.H."/>
            <person name="Franceschini L.M."/>
            <person name="Leite T.F."/>
            <person name="Margarido G.R.A."/>
            <person name="Almeida C.A."/>
            <person name="Ferrarezi J.A."/>
            <person name="Labate C.A."/>
        </authorList>
    </citation>
    <scope>NUCLEOTIDE SEQUENCE</scope>
    <source>
        <strain evidence="2">MF-1</strain>
    </source>
</reference>
<accession>A0A9Q3BB07</accession>
<proteinExistence type="predicted"/>
<sequence length="135" mass="15335">MISSIDAFNQPNNHGSSSKCRKYKSVLKKVRQVNEAMPQDLNTPLEGPKLSRDPYETPLSPNQPLLIGTSRFTEETISNINFRPSGWLSEEEINLLKNVLLLREKAIAFCQEERGVLRNSYGKHNKTPVIPHIPH</sequence>